<dbReference type="InterPro" id="IPR027268">
    <property type="entry name" value="Peptidase_M4/M1_CTD_sf"/>
</dbReference>
<dbReference type="EMBL" id="JBHRTQ010000002">
    <property type="protein sequence ID" value="MFC3172896.1"/>
    <property type="molecule type" value="Genomic_DNA"/>
</dbReference>
<organism evidence="3 4">
    <name type="scientific">Novosphingobium bradum</name>
    <dbReference type="NCBI Taxonomy" id="1737444"/>
    <lineage>
        <taxon>Bacteria</taxon>
        <taxon>Pseudomonadati</taxon>
        <taxon>Pseudomonadota</taxon>
        <taxon>Alphaproteobacteria</taxon>
        <taxon>Sphingomonadales</taxon>
        <taxon>Sphingomonadaceae</taxon>
        <taxon>Novosphingobium</taxon>
    </lineage>
</organism>
<dbReference type="Proteomes" id="UP001595604">
    <property type="component" value="Unassembled WGS sequence"/>
</dbReference>
<dbReference type="SMART" id="SM00228">
    <property type="entry name" value="PDZ"/>
    <property type="match status" value="1"/>
</dbReference>
<sequence length="652" mass="70871">MQLKPVVATLLALATLVPAALPAQTAPVAGTRSTPMAAPLPPPLPEPRDVPYPGTITLAIDATDVARGLFRVTERVPVTEGARELTLLLPRWLPGHHAPRGTMAELVDLRFAAGDRPLAWRRDPVEVFAFHLALPPGTREVTASFVHTAPRLSAEGRVTVGEALMNLQWDRMSLYPAGHYVRQIRVAPSVTFPAGWQAFTALDGQATTGPATTWAETDYETLVDSPIFAGLNARTWDLGHGVTLAAVADEAKLLALPERGLAAYRALVAEAVATFASRHFDHYTVLLALTDQIGGIGLEHHRSSENTMEPTALTDWAGMDWARNVIAHELAHSWDGKFRRPEGLWTPDYRQPMQTDLLWVYEGQTQFWGHVLAARSGVQSKEMVLAQLASTAGNLAESPGRAWRSLADTAYDPVFAARKPKPFGSMARGEDYYGEGALVWLEADQVIRAGTGGRRGLDDFARAFFGLRDGDRGTLTYTRADVVAALGAVYPHDWGGFLAERIDQPDRPAPLAGLELGGYRLVWREEPNPYDRGRALDDKSVSLVHSLGLTLDKEGRITACRWGSPAFAAGLAPDAKIIAVNGTAWSEATLRAAITAAKAAPEPLRLTVRRGDRFSEVALDYHGGLRYPWLERIPGQGPAGLDLLLAPRRGQR</sequence>
<feature type="domain" description="PDZ" evidence="2">
    <location>
        <begin position="547"/>
        <end position="612"/>
    </location>
</feature>
<evidence type="ECO:0000259" key="2">
    <source>
        <dbReference type="PROSITE" id="PS50106"/>
    </source>
</evidence>
<proteinExistence type="predicted"/>
<comment type="caution">
    <text evidence="3">The sequence shown here is derived from an EMBL/GenBank/DDBJ whole genome shotgun (WGS) entry which is preliminary data.</text>
</comment>
<accession>A0ABV7IPP7</accession>
<dbReference type="Pfam" id="PF05299">
    <property type="entry name" value="Peptidase_M61"/>
    <property type="match status" value="1"/>
</dbReference>
<dbReference type="InterPro" id="IPR001478">
    <property type="entry name" value="PDZ"/>
</dbReference>
<dbReference type="Gene3D" id="1.10.390.10">
    <property type="entry name" value="Neutral Protease Domain 2"/>
    <property type="match status" value="1"/>
</dbReference>
<protein>
    <submittedName>
        <fullName evidence="3">M61 family metallopeptidase</fullName>
    </submittedName>
</protein>
<evidence type="ECO:0000313" key="3">
    <source>
        <dbReference type="EMBL" id="MFC3172896.1"/>
    </source>
</evidence>
<dbReference type="Pfam" id="PF17899">
    <property type="entry name" value="Peptidase_M61_N"/>
    <property type="match status" value="1"/>
</dbReference>
<dbReference type="RefSeq" id="WP_379508293.1">
    <property type="nucleotide sequence ID" value="NZ_JBHRTQ010000002.1"/>
</dbReference>
<dbReference type="PROSITE" id="PS50106">
    <property type="entry name" value="PDZ"/>
    <property type="match status" value="1"/>
</dbReference>
<dbReference type="Gene3D" id="2.60.40.3650">
    <property type="match status" value="1"/>
</dbReference>
<keyword evidence="4" id="KW-1185">Reference proteome</keyword>
<dbReference type="Gene3D" id="2.30.42.10">
    <property type="match status" value="1"/>
</dbReference>
<feature type="chain" id="PRO_5046870410" evidence="1">
    <location>
        <begin position="20"/>
        <end position="652"/>
    </location>
</feature>
<dbReference type="InterPro" id="IPR040756">
    <property type="entry name" value="Peptidase_M61_N"/>
</dbReference>
<feature type="signal peptide" evidence="1">
    <location>
        <begin position="1"/>
        <end position="19"/>
    </location>
</feature>
<dbReference type="InterPro" id="IPR036034">
    <property type="entry name" value="PDZ_sf"/>
</dbReference>
<dbReference type="InterPro" id="IPR024191">
    <property type="entry name" value="Peptidase_M61"/>
</dbReference>
<dbReference type="InterPro" id="IPR007963">
    <property type="entry name" value="Peptidase_M61_catalytic"/>
</dbReference>
<keyword evidence="1" id="KW-0732">Signal</keyword>
<dbReference type="PIRSF" id="PIRSF016493">
    <property type="entry name" value="Glycyl_aminpptds"/>
    <property type="match status" value="1"/>
</dbReference>
<evidence type="ECO:0000256" key="1">
    <source>
        <dbReference type="SAM" id="SignalP"/>
    </source>
</evidence>
<evidence type="ECO:0000313" key="4">
    <source>
        <dbReference type="Proteomes" id="UP001595604"/>
    </source>
</evidence>
<dbReference type="SUPFAM" id="SSF50156">
    <property type="entry name" value="PDZ domain-like"/>
    <property type="match status" value="1"/>
</dbReference>
<reference evidence="4" key="1">
    <citation type="journal article" date="2019" name="Int. J. Syst. Evol. Microbiol.">
        <title>The Global Catalogue of Microorganisms (GCM) 10K type strain sequencing project: providing services to taxonomists for standard genome sequencing and annotation.</title>
        <authorList>
            <consortium name="The Broad Institute Genomics Platform"/>
            <consortium name="The Broad Institute Genome Sequencing Center for Infectious Disease"/>
            <person name="Wu L."/>
            <person name="Ma J."/>
        </authorList>
    </citation>
    <scope>NUCLEOTIDE SEQUENCE [LARGE SCALE GENOMIC DNA]</scope>
    <source>
        <strain evidence="4">KCTC 42984</strain>
    </source>
</reference>
<name>A0ABV7IPP7_9SPHN</name>
<gene>
    <name evidence="3" type="ORF">ACFOD9_01380</name>
</gene>